<dbReference type="Proteomes" id="UP000604046">
    <property type="component" value="Unassembled WGS sequence"/>
</dbReference>
<evidence type="ECO:0000313" key="3">
    <source>
        <dbReference type="Proteomes" id="UP000604046"/>
    </source>
</evidence>
<name>A0A812JI00_9DINO</name>
<gene>
    <name evidence="2" type="ORF">SNAT2548_LOCUS6663</name>
</gene>
<sequence>MDSESKGPRKKSAKKDKKKKRKQTSESDDMNESGTEEVDKAGIFRITPKEFLRSDGQAKLPDLSMKQLAYSTCSIYGFVMPSDLLEIGGEYESCLAKTLTSFFSCDSGMCFS</sequence>
<evidence type="ECO:0000313" key="2">
    <source>
        <dbReference type="EMBL" id="CAE7207086.1"/>
    </source>
</evidence>
<accession>A0A812JI00</accession>
<dbReference type="EMBL" id="CAJNDS010000446">
    <property type="protein sequence ID" value="CAE7207086.1"/>
    <property type="molecule type" value="Genomic_DNA"/>
</dbReference>
<dbReference type="AlphaFoldDB" id="A0A812JI00"/>
<feature type="compositionally biased region" description="Acidic residues" evidence="1">
    <location>
        <begin position="26"/>
        <end position="36"/>
    </location>
</feature>
<protein>
    <submittedName>
        <fullName evidence="2">Uncharacterized protein</fullName>
    </submittedName>
</protein>
<keyword evidence="3" id="KW-1185">Reference proteome</keyword>
<dbReference type="OrthoDB" id="448952at2759"/>
<comment type="caution">
    <text evidence="2">The sequence shown here is derived from an EMBL/GenBank/DDBJ whole genome shotgun (WGS) entry which is preliminary data.</text>
</comment>
<feature type="compositionally biased region" description="Basic residues" evidence="1">
    <location>
        <begin position="8"/>
        <end position="22"/>
    </location>
</feature>
<proteinExistence type="predicted"/>
<organism evidence="2 3">
    <name type="scientific">Symbiodinium natans</name>
    <dbReference type="NCBI Taxonomy" id="878477"/>
    <lineage>
        <taxon>Eukaryota</taxon>
        <taxon>Sar</taxon>
        <taxon>Alveolata</taxon>
        <taxon>Dinophyceae</taxon>
        <taxon>Suessiales</taxon>
        <taxon>Symbiodiniaceae</taxon>
        <taxon>Symbiodinium</taxon>
    </lineage>
</organism>
<evidence type="ECO:0000256" key="1">
    <source>
        <dbReference type="SAM" id="MobiDB-lite"/>
    </source>
</evidence>
<reference evidence="2" key="1">
    <citation type="submission" date="2021-02" db="EMBL/GenBank/DDBJ databases">
        <authorList>
            <person name="Dougan E. K."/>
            <person name="Rhodes N."/>
            <person name="Thang M."/>
            <person name="Chan C."/>
        </authorList>
    </citation>
    <scope>NUCLEOTIDE SEQUENCE</scope>
</reference>
<feature type="region of interest" description="Disordered" evidence="1">
    <location>
        <begin position="1"/>
        <end position="41"/>
    </location>
</feature>